<dbReference type="EMBL" id="HBUE01144015">
    <property type="protein sequence ID" value="CAG6502071.1"/>
    <property type="molecule type" value="Transcribed_RNA"/>
</dbReference>
<sequence>MVLVQQPREDPTHQQDPERLGLQPVEQVRTQEDPAAGQRRVRHQPDDRVLPVGAEQRVQRRYRLARRCLLPREARRLRGLRGAAELRGRHEPRNSSVIPPLPPNLPNPPHSNSPSFFFESSKLKPLLEITKAAFPPHKAKKRHTFYSPLAELGSSQRDTIHLKR</sequence>
<feature type="region of interest" description="Disordered" evidence="1">
    <location>
        <begin position="84"/>
        <end position="114"/>
    </location>
</feature>
<organism evidence="2">
    <name type="scientific">Culex pipiens</name>
    <name type="common">House mosquito</name>
    <dbReference type="NCBI Taxonomy" id="7175"/>
    <lineage>
        <taxon>Eukaryota</taxon>
        <taxon>Metazoa</taxon>
        <taxon>Ecdysozoa</taxon>
        <taxon>Arthropoda</taxon>
        <taxon>Hexapoda</taxon>
        <taxon>Insecta</taxon>
        <taxon>Pterygota</taxon>
        <taxon>Neoptera</taxon>
        <taxon>Endopterygota</taxon>
        <taxon>Diptera</taxon>
        <taxon>Nematocera</taxon>
        <taxon>Culicoidea</taxon>
        <taxon>Culicidae</taxon>
        <taxon>Culicinae</taxon>
        <taxon>Culicini</taxon>
        <taxon>Culex</taxon>
        <taxon>Culex</taxon>
    </lineage>
</organism>
<feature type="compositionally biased region" description="Basic and acidic residues" evidence="1">
    <location>
        <begin position="84"/>
        <end position="93"/>
    </location>
</feature>
<name>A0A8D8IJE2_CULPI</name>
<evidence type="ECO:0000313" key="2">
    <source>
        <dbReference type="EMBL" id="CAG6553307.1"/>
    </source>
</evidence>
<dbReference type="EMBL" id="HBUE01248844">
    <property type="protein sequence ID" value="CAG6553307.1"/>
    <property type="molecule type" value="Transcribed_RNA"/>
</dbReference>
<feature type="region of interest" description="Disordered" evidence="1">
    <location>
        <begin position="1"/>
        <end position="47"/>
    </location>
</feature>
<dbReference type="EMBL" id="HBUE01046725">
    <property type="protein sequence ID" value="CAG6462919.1"/>
    <property type="molecule type" value="Transcribed_RNA"/>
</dbReference>
<feature type="compositionally biased region" description="Basic and acidic residues" evidence="1">
    <location>
        <begin position="7"/>
        <end position="19"/>
    </location>
</feature>
<evidence type="ECO:0000256" key="1">
    <source>
        <dbReference type="SAM" id="MobiDB-lite"/>
    </source>
</evidence>
<feature type="compositionally biased region" description="Pro residues" evidence="1">
    <location>
        <begin position="99"/>
        <end position="111"/>
    </location>
</feature>
<dbReference type="AlphaFoldDB" id="A0A8D8IJE2"/>
<protein>
    <submittedName>
        <fullName evidence="2">(northern house mosquito) hypothetical protein</fullName>
    </submittedName>
</protein>
<proteinExistence type="predicted"/>
<accession>A0A8D8IJE2</accession>
<reference evidence="2" key="1">
    <citation type="submission" date="2021-05" db="EMBL/GenBank/DDBJ databases">
        <authorList>
            <person name="Alioto T."/>
            <person name="Alioto T."/>
            <person name="Gomez Garrido J."/>
        </authorList>
    </citation>
    <scope>NUCLEOTIDE SEQUENCE</scope>
</reference>